<dbReference type="GO" id="GO:0006888">
    <property type="term" value="P:endoplasmic reticulum to Golgi vesicle-mediated transport"/>
    <property type="evidence" value="ECO:0007669"/>
    <property type="project" value="TreeGrafter"/>
</dbReference>
<evidence type="ECO:0008006" key="3">
    <source>
        <dbReference type="Google" id="ProtNLM"/>
    </source>
</evidence>
<evidence type="ECO:0000313" key="1">
    <source>
        <dbReference type="EMBL" id="KNE93231.1"/>
    </source>
</evidence>
<accession>A0A0L0V219</accession>
<dbReference type="PANTHER" id="PTHR28228">
    <property type="entry name" value="SECRETORY COMPONENT PROTEIN SHR3"/>
    <property type="match status" value="1"/>
</dbReference>
<dbReference type="AlphaFoldDB" id="A0A0L0V219"/>
<comment type="caution">
    <text evidence="1">The sequence shown here is derived from an EMBL/GenBank/DDBJ whole genome shotgun (WGS) entry which is preliminary data.</text>
</comment>
<gene>
    <name evidence="1" type="ORF">PSTG_13405</name>
</gene>
<proteinExistence type="predicted"/>
<reference evidence="2" key="1">
    <citation type="submission" date="2014-03" db="EMBL/GenBank/DDBJ databases">
        <title>The Genome Sequence of Puccinia striiformis f. sp. tritici PST-78.</title>
        <authorList>
            <consortium name="The Broad Institute Genome Sequencing Platform"/>
            <person name="Cuomo C."/>
            <person name="Hulbert S."/>
            <person name="Chen X."/>
            <person name="Walker B."/>
            <person name="Young S.K."/>
            <person name="Zeng Q."/>
            <person name="Gargeya S."/>
            <person name="Fitzgerald M."/>
            <person name="Haas B."/>
            <person name="Abouelleil A."/>
            <person name="Alvarado L."/>
            <person name="Arachchi H.M."/>
            <person name="Berlin A.M."/>
            <person name="Chapman S.B."/>
            <person name="Goldberg J."/>
            <person name="Griggs A."/>
            <person name="Gujja S."/>
            <person name="Hansen M."/>
            <person name="Howarth C."/>
            <person name="Imamovic A."/>
            <person name="Larimer J."/>
            <person name="McCowan C."/>
            <person name="Montmayeur A."/>
            <person name="Murphy C."/>
            <person name="Neiman D."/>
            <person name="Pearson M."/>
            <person name="Priest M."/>
            <person name="Roberts A."/>
            <person name="Saif S."/>
            <person name="Shea T."/>
            <person name="Sisk P."/>
            <person name="Sykes S."/>
            <person name="Wortman J."/>
            <person name="Nusbaum C."/>
            <person name="Birren B."/>
        </authorList>
    </citation>
    <scope>NUCLEOTIDE SEQUENCE [LARGE SCALE GENOMIC DNA]</scope>
    <source>
        <strain evidence="2">race PST-78</strain>
    </source>
</reference>
<dbReference type="Proteomes" id="UP000054564">
    <property type="component" value="Unassembled WGS sequence"/>
</dbReference>
<keyword evidence="2" id="KW-1185">Reference proteome</keyword>
<dbReference type="InterPro" id="IPR013248">
    <property type="entry name" value="Psh3/Shr3"/>
</dbReference>
<organism evidence="1 2">
    <name type="scientific">Puccinia striiformis f. sp. tritici PST-78</name>
    <dbReference type="NCBI Taxonomy" id="1165861"/>
    <lineage>
        <taxon>Eukaryota</taxon>
        <taxon>Fungi</taxon>
        <taxon>Dikarya</taxon>
        <taxon>Basidiomycota</taxon>
        <taxon>Pucciniomycotina</taxon>
        <taxon>Pucciniomycetes</taxon>
        <taxon>Pucciniales</taxon>
        <taxon>Pucciniaceae</taxon>
        <taxon>Puccinia</taxon>
    </lineage>
</organism>
<dbReference type="GO" id="GO:0005789">
    <property type="term" value="C:endoplasmic reticulum membrane"/>
    <property type="evidence" value="ECO:0007669"/>
    <property type="project" value="TreeGrafter"/>
</dbReference>
<dbReference type="OrthoDB" id="2500581at2759"/>
<name>A0A0L0V219_9BASI</name>
<dbReference type="EMBL" id="AJIL01000142">
    <property type="protein sequence ID" value="KNE93231.1"/>
    <property type="molecule type" value="Genomic_DNA"/>
</dbReference>
<protein>
    <recommendedName>
        <fullName evidence="3">PARP catalytic domain-containing protein</fullName>
    </recommendedName>
</protein>
<dbReference type="PANTHER" id="PTHR28228:SF1">
    <property type="entry name" value="SECRETORY COMPONENT PROTEIN SHR3"/>
    <property type="match status" value="1"/>
</dbReference>
<sequence length="408" mass="45979">MNKQASPNFPPGLNIAQHSSSSIGLNSSSYGLSGRYQDFDPTCTPSRTLWSDVIDETTYEAAAYETPTTVDEFIRFCTPFLNSNYLGQLRILFDQLAESEAGLDYTLRHHNSAILERILEDLQELNDDRQTGGSSPIANYHNDITSASAGGYEPPRRIMIKKIENNLATTALIKVSTPACKTPPKHTRGHNNEISRRSSLFRNHPEIQPISNDLQLYNPNQTQLETTQIFHGTRESALQSFDKHGIQPSHCRNEFHFSAAFYASNDIQQAFEHPLHHHIGQGATGRIDTIAVLQFDVAIDILHGNKSPEAQQPPFQVHRFENPSHSVDFADWKEFCDSNMKAKNSEVHDFDIVIGPVCLPSKGNKPVTCLQMKNSKIRTTQIAFCSKRSRVWLGKQIKCIYLEKRDLN</sequence>
<evidence type="ECO:0000313" key="2">
    <source>
        <dbReference type="Proteomes" id="UP000054564"/>
    </source>
</evidence>
<dbReference type="GO" id="GO:0051082">
    <property type="term" value="F:unfolded protein binding"/>
    <property type="evidence" value="ECO:0007669"/>
    <property type="project" value="TreeGrafter"/>
</dbReference>